<evidence type="ECO:0000313" key="1">
    <source>
        <dbReference type="EMBL" id="KCV37541.1"/>
    </source>
</evidence>
<keyword evidence="2" id="KW-1185">Reference proteome</keyword>
<protein>
    <submittedName>
        <fullName evidence="1">Uncharacterized protein</fullName>
    </submittedName>
</protein>
<name>A0ABR4RIY1_BORBO</name>
<organism evidence="1 2">
    <name type="scientific">Bordetella bronchiseptica 00-P-2796</name>
    <dbReference type="NCBI Taxonomy" id="1331199"/>
    <lineage>
        <taxon>Bacteria</taxon>
        <taxon>Pseudomonadati</taxon>
        <taxon>Pseudomonadota</taxon>
        <taxon>Betaproteobacteria</taxon>
        <taxon>Burkholderiales</taxon>
        <taxon>Alcaligenaceae</taxon>
        <taxon>Bordetella</taxon>
    </lineage>
</organism>
<reference evidence="1 2" key="1">
    <citation type="submission" date="2014-03" db="EMBL/GenBank/DDBJ databases">
        <title>Genome sequence of Bordetella bronchiseptica.</title>
        <authorList>
            <person name="Harvill E."/>
            <person name="Goodfield L.L."/>
            <person name="Ivanov Y.V."/>
            <person name="Meyer J.A."/>
            <person name="Muse S.J."/>
            <person name="Jacobs N."/>
            <person name="Bendor L."/>
            <person name="Smallridge W.E."/>
            <person name="Brinkac L.M."/>
            <person name="Sanka R."/>
            <person name="Kim M."/>
            <person name="Losada L."/>
        </authorList>
    </citation>
    <scope>NUCLEOTIDE SEQUENCE [LARGE SCALE GENOMIC DNA]</scope>
    <source>
        <strain evidence="1 2">00-P-2796</strain>
    </source>
</reference>
<proteinExistence type="predicted"/>
<accession>A0ABR4RIY1</accession>
<evidence type="ECO:0000313" key="2">
    <source>
        <dbReference type="Proteomes" id="UP000025756"/>
    </source>
</evidence>
<sequence>MVASAARPVLAAALGGAMIGAPLARAEHWSGATIKKTGQGEIGIEVPDKTAALHTGPWVARKIRWKPPAREGWAYCWTRPAFR</sequence>
<dbReference type="Proteomes" id="UP000025756">
    <property type="component" value="Unassembled WGS sequence"/>
</dbReference>
<gene>
    <name evidence="1" type="ORF">L490_2757</name>
</gene>
<dbReference type="EMBL" id="JGWH01000026">
    <property type="protein sequence ID" value="KCV37541.1"/>
    <property type="molecule type" value="Genomic_DNA"/>
</dbReference>
<comment type="caution">
    <text evidence="1">The sequence shown here is derived from an EMBL/GenBank/DDBJ whole genome shotgun (WGS) entry which is preliminary data.</text>
</comment>